<keyword evidence="1 6" id="KW-0645">Protease</keyword>
<protein>
    <recommendedName>
        <fullName evidence="9">Peptidase M48 domain-containing protein</fullName>
    </recommendedName>
</protein>
<evidence type="ECO:0000256" key="1">
    <source>
        <dbReference type="ARBA" id="ARBA00022670"/>
    </source>
</evidence>
<keyword evidence="8" id="KW-1133">Transmembrane helix</keyword>
<evidence type="ECO:0000313" key="10">
    <source>
        <dbReference type="EMBL" id="TGO83056.1"/>
    </source>
</evidence>
<dbReference type="InterPro" id="IPR001915">
    <property type="entry name" value="Peptidase_M48"/>
</dbReference>
<dbReference type="GO" id="GO:0034982">
    <property type="term" value="P:mitochondrial protein processing"/>
    <property type="evidence" value="ECO:0007669"/>
    <property type="project" value="TreeGrafter"/>
</dbReference>
<dbReference type="GO" id="GO:0006515">
    <property type="term" value="P:protein quality control for misfolded or incompletely synthesized proteins"/>
    <property type="evidence" value="ECO:0007669"/>
    <property type="project" value="TreeGrafter"/>
</dbReference>
<dbReference type="Pfam" id="PF01435">
    <property type="entry name" value="Peptidase_M48"/>
    <property type="match status" value="1"/>
</dbReference>
<keyword evidence="11" id="KW-1185">Reference proteome</keyword>
<feature type="transmembrane region" description="Helical" evidence="8">
    <location>
        <begin position="69"/>
        <end position="89"/>
    </location>
</feature>
<keyword evidence="3 6" id="KW-0378">Hydrolase</keyword>
<dbReference type="EMBL" id="PQXO01000708">
    <property type="protein sequence ID" value="TGO83056.1"/>
    <property type="molecule type" value="Genomic_DNA"/>
</dbReference>
<dbReference type="PANTHER" id="PTHR22726">
    <property type="entry name" value="METALLOENDOPEPTIDASE OMA1"/>
    <property type="match status" value="1"/>
</dbReference>
<dbReference type="GO" id="GO:0004222">
    <property type="term" value="F:metalloendopeptidase activity"/>
    <property type="evidence" value="ECO:0007669"/>
    <property type="project" value="InterPro"/>
</dbReference>
<dbReference type="PANTHER" id="PTHR22726:SF1">
    <property type="entry name" value="METALLOENDOPEPTIDASE OMA1, MITOCHONDRIAL"/>
    <property type="match status" value="1"/>
</dbReference>
<keyword evidence="2" id="KW-0479">Metal-binding</keyword>
<evidence type="ECO:0000256" key="8">
    <source>
        <dbReference type="SAM" id="Phobius"/>
    </source>
</evidence>
<feature type="domain" description="Peptidase M48" evidence="9">
    <location>
        <begin position="193"/>
        <end position="320"/>
    </location>
</feature>
<organism evidence="10 11">
    <name type="scientific">Botrytis porri</name>
    <dbReference type="NCBI Taxonomy" id="87229"/>
    <lineage>
        <taxon>Eukaryota</taxon>
        <taxon>Fungi</taxon>
        <taxon>Dikarya</taxon>
        <taxon>Ascomycota</taxon>
        <taxon>Pezizomycotina</taxon>
        <taxon>Leotiomycetes</taxon>
        <taxon>Helotiales</taxon>
        <taxon>Sclerotiniaceae</taxon>
        <taxon>Botrytis</taxon>
    </lineage>
</organism>
<proteinExistence type="inferred from homology"/>
<dbReference type="GO" id="GO:0005743">
    <property type="term" value="C:mitochondrial inner membrane"/>
    <property type="evidence" value="ECO:0007669"/>
    <property type="project" value="TreeGrafter"/>
</dbReference>
<keyword evidence="8" id="KW-0812">Transmembrane</keyword>
<accession>A0A4Z1KCE9</accession>
<evidence type="ECO:0000313" key="11">
    <source>
        <dbReference type="Proteomes" id="UP000297280"/>
    </source>
</evidence>
<dbReference type="InterPro" id="IPR051156">
    <property type="entry name" value="Mito/Outer_Membr_Metalloprot"/>
</dbReference>
<evidence type="ECO:0000256" key="5">
    <source>
        <dbReference type="ARBA" id="ARBA00023049"/>
    </source>
</evidence>
<name>A0A4Z1KCE9_9HELO</name>
<evidence type="ECO:0000256" key="4">
    <source>
        <dbReference type="ARBA" id="ARBA00022833"/>
    </source>
</evidence>
<feature type="compositionally biased region" description="Low complexity" evidence="7">
    <location>
        <begin position="374"/>
        <end position="383"/>
    </location>
</feature>
<dbReference type="AlphaFoldDB" id="A0A4Z1KCE9"/>
<evidence type="ECO:0000256" key="7">
    <source>
        <dbReference type="SAM" id="MobiDB-lite"/>
    </source>
</evidence>
<gene>
    <name evidence="10" type="ORF">BPOR_0709g00020</name>
</gene>
<dbReference type="Proteomes" id="UP000297280">
    <property type="component" value="Unassembled WGS sequence"/>
</dbReference>
<comment type="similarity">
    <text evidence="6">Belongs to the peptidase M48 family.</text>
</comment>
<sequence length="403" mass="46909">MKDMIQRNSRLSSFMRLTPEFTRASQRSPRLYHRGQYVQPQSYLPQSSPPPSYFNNEIPWSHQSRWIRWPAYLCAVGIAGWWSWAVWHIEKAPFTNRRRLMFFSHNDMANIQRHNEYSASSMLGIFPANMNAYFATAKHVLNDQEEEKIAPVFRKLLKVAREEKYGGKEELFFCHHLIEAQTNYFGHDHSMWPGRIFMTSIGLEIVAFDQVGLATIMSHQFAHTYLNHAGEEMSFELFQQRACYPVPILVLLGIASKQIRIPTAAYCLCAGLMDWYGRQWFPSIIENEADVWGLEVMKKAGFDVTKATQYWERKTKYIQAMIDKAKTLRESSDAHRRTLLDHYLKESRERIKTNNEHIATIQKYVKDNDILPLPVENPTTTNSPPEPLEPEDQTGSDVPNAKE</sequence>
<keyword evidence="8" id="KW-0472">Membrane</keyword>
<keyword evidence="4 6" id="KW-0862">Zinc</keyword>
<reference evidence="10 11" key="1">
    <citation type="submission" date="2017-12" db="EMBL/GenBank/DDBJ databases">
        <title>Comparative genomics of Botrytis spp.</title>
        <authorList>
            <person name="Valero-Jimenez C.A."/>
            <person name="Tapia P."/>
            <person name="Veloso J."/>
            <person name="Silva-Moreno E."/>
            <person name="Staats M."/>
            <person name="Valdes J.H."/>
            <person name="Van Kan J.A.L."/>
        </authorList>
    </citation>
    <scope>NUCLEOTIDE SEQUENCE [LARGE SCALE GENOMIC DNA]</scope>
    <source>
        <strain evidence="10 11">MUCL3349</strain>
    </source>
</reference>
<dbReference type="GO" id="GO:0046872">
    <property type="term" value="F:metal ion binding"/>
    <property type="evidence" value="ECO:0007669"/>
    <property type="project" value="UniProtKB-KW"/>
</dbReference>
<comment type="cofactor">
    <cofactor evidence="6">
        <name>Zn(2+)</name>
        <dbReference type="ChEBI" id="CHEBI:29105"/>
    </cofactor>
    <text evidence="6">Binds 1 zinc ion per subunit.</text>
</comment>
<dbReference type="STRING" id="87229.A0A4Z1KCE9"/>
<feature type="region of interest" description="Disordered" evidence="7">
    <location>
        <begin position="370"/>
        <end position="403"/>
    </location>
</feature>
<comment type="caution">
    <text evidence="10">The sequence shown here is derived from an EMBL/GenBank/DDBJ whole genome shotgun (WGS) entry which is preliminary data.</text>
</comment>
<evidence type="ECO:0000256" key="3">
    <source>
        <dbReference type="ARBA" id="ARBA00022801"/>
    </source>
</evidence>
<evidence type="ECO:0000256" key="2">
    <source>
        <dbReference type="ARBA" id="ARBA00022723"/>
    </source>
</evidence>
<evidence type="ECO:0000256" key="6">
    <source>
        <dbReference type="RuleBase" id="RU003983"/>
    </source>
</evidence>
<evidence type="ECO:0000259" key="9">
    <source>
        <dbReference type="Pfam" id="PF01435"/>
    </source>
</evidence>
<keyword evidence="5 6" id="KW-0482">Metalloprotease</keyword>